<sequence length="345" mass="37646">MQPSSVTTAVSADSLSIPLIDFDAFLHGDESTRRATAQAILSGFQNAGFIYLSNHGITPATVRTTFAESAKFFARPQVQKDALAWTTPEANRGYSGAGREKTTDLVDAGDIAAKRAVEGADLKESLEIGREGVEGMPNQWPGDRGFTGDEEDAKGFRDRMLDFFEQCKQLHMQVMGAIAVGMGIGGDWFDGYCDGGDNTLRLLHYPEVRAEVFKQNKNQVRAGAHTDYGSITLLFQDMRGGLQVLSPNGNFIDAKPIEGAIVVNAGDLLARWSNDVIKSTKHRVVEPPGKEGEETHPARYSIAYFCNPNAESWIDAIPGTFEEGEDGRGKGKNGEYLVRRLQATY</sequence>
<dbReference type="GO" id="GO:0046872">
    <property type="term" value="F:metal ion binding"/>
    <property type="evidence" value="ECO:0007669"/>
    <property type="project" value="UniProtKB-KW"/>
</dbReference>
<name>A0A9P4Q4B6_9PEZI</name>
<dbReference type="SUPFAM" id="SSF51197">
    <property type="entry name" value="Clavaminate synthase-like"/>
    <property type="match status" value="1"/>
</dbReference>
<gene>
    <name evidence="4" type="ORF">K431DRAFT_322650</name>
</gene>
<evidence type="ECO:0000313" key="5">
    <source>
        <dbReference type="Proteomes" id="UP000799441"/>
    </source>
</evidence>
<dbReference type="GO" id="GO:0044283">
    <property type="term" value="P:small molecule biosynthetic process"/>
    <property type="evidence" value="ECO:0007669"/>
    <property type="project" value="UniProtKB-ARBA"/>
</dbReference>
<dbReference type="InterPro" id="IPR026992">
    <property type="entry name" value="DIOX_N"/>
</dbReference>
<comment type="similarity">
    <text evidence="1 2">Belongs to the iron/ascorbate-dependent oxidoreductase family.</text>
</comment>
<dbReference type="InterPro" id="IPR005123">
    <property type="entry name" value="Oxoglu/Fe-dep_dioxygenase_dom"/>
</dbReference>
<evidence type="ECO:0000259" key="3">
    <source>
        <dbReference type="PROSITE" id="PS51471"/>
    </source>
</evidence>
<dbReference type="OrthoDB" id="288590at2759"/>
<dbReference type="PRINTS" id="PR00682">
    <property type="entry name" value="IPNSYNTHASE"/>
</dbReference>
<keyword evidence="2" id="KW-0479">Metal-binding</keyword>
<dbReference type="AlphaFoldDB" id="A0A9P4Q4B6"/>
<evidence type="ECO:0000256" key="1">
    <source>
        <dbReference type="ARBA" id="ARBA00008056"/>
    </source>
</evidence>
<proteinExistence type="inferred from homology"/>
<dbReference type="InterPro" id="IPR050231">
    <property type="entry name" value="Iron_ascorbate_oxido_reductase"/>
</dbReference>
<dbReference type="Pfam" id="PF14226">
    <property type="entry name" value="DIOX_N"/>
    <property type="match status" value="1"/>
</dbReference>
<keyword evidence="2" id="KW-0408">Iron</keyword>
<comment type="caution">
    <text evidence="4">The sequence shown here is derived from an EMBL/GenBank/DDBJ whole genome shotgun (WGS) entry which is preliminary data.</text>
</comment>
<protein>
    <submittedName>
        <fullName evidence="4">Clavaminate synthase-like protein</fullName>
    </submittedName>
</protein>
<dbReference type="InterPro" id="IPR044861">
    <property type="entry name" value="IPNS-like_FE2OG_OXY"/>
</dbReference>
<dbReference type="PANTHER" id="PTHR47990">
    <property type="entry name" value="2-OXOGLUTARATE (2OG) AND FE(II)-DEPENDENT OXYGENASE SUPERFAMILY PROTEIN-RELATED"/>
    <property type="match status" value="1"/>
</dbReference>
<reference evidence="4" key="1">
    <citation type="journal article" date="2020" name="Stud. Mycol.">
        <title>101 Dothideomycetes genomes: a test case for predicting lifestyles and emergence of pathogens.</title>
        <authorList>
            <person name="Haridas S."/>
            <person name="Albert R."/>
            <person name="Binder M."/>
            <person name="Bloem J."/>
            <person name="Labutti K."/>
            <person name="Salamov A."/>
            <person name="Andreopoulos B."/>
            <person name="Baker S."/>
            <person name="Barry K."/>
            <person name="Bills G."/>
            <person name="Bluhm B."/>
            <person name="Cannon C."/>
            <person name="Castanera R."/>
            <person name="Culley D."/>
            <person name="Daum C."/>
            <person name="Ezra D."/>
            <person name="Gonzalez J."/>
            <person name="Henrissat B."/>
            <person name="Kuo A."/>
            <person name="Liang C."/>
            <person name="Lipzen A."/>
            <person name="Lutzoni F."/>
            <person name="Magnuson J."/>
            <person name="Mondo S."/>
            <person name="Nolan M."/>
            <person name="Ohm R."/>
            <person name="Pangilinan J."/>
            <person name="Park H.-J."/>
            <person name="Ramirez L."/>
            <person name="Alfaro M."/>
            <person name="Sun H."/>
            <person name="Tritt A."/>
            <person name="Yoshinaga Y."/>
            <person name="Zwiers L.-H."/>
            <person name="Turgeon B."/>
            <person name="Goodwin S."/>
            <person name="Spatafora J."/>
            <person name="Crous P."/>
            <person name="Grigoriev I."/>
        </authorList>
    </citation>
    <scope>NUCLEOTIDE SEQUENCE</scope>
    <source>
        <strain evidence="4">CBS 116435</strain>
    </source>
</reference>
<feature type="domain" description="Fe2OG dioxygenase" evidence="3">
    <location>
        <begin position="196"/>
        <end position="308"/>
    </location>
</feature>
<keyword evidence="5" id="KW-1185">Reference proteome</keyword>
<accession>A0A9P4Q4B6</accession>
<dbReference type="Pfam" id="PF03171">
    <property type="entry name" value="2OG-FeII_Oxy"/>
    <property type="match status" value="1"/>
</dbReference>
<dbReference type="FunFam" id="2.60.120.330:FF:000030">
    <property type="entry name" value="Thymine dioxygenase"/>
    <property type="match status" value="1"/>
</dbReference>
<evidence type="ECO:0000313" key="4">
    <source>
        <dbReference type="EMBL" id="KAF2718091.1"/>
    </source>
</evidence>
<dbReference type="PROSITE" id="PS51471">
    <property type="entry name" value="FE2OG_OXY"/>
    <property type="match status" value="1"/>
</dbReference>
<dbReference type="InterPro" id="IPR027443">
    <property type="entry name" value="IPNS-like_sf"/>
</dbReference>
<organism evidence="4 5">
    <name type="scientific">Polychaeton citri CBS 116435</name>
    <dbReference type="NCBI Taxonomy" id="1314669"/>
    <lineage>
        <taxon>Eukaryota</taxon>
        <taxon>Fungi</taxon>
        <taxon>Dikarya</taxon>
        <taxon>Ascomycota</taxon>
        <taxon>Pezizomycotina</taxon>
        <taxon>Dothideomycetes</taxon>
        <taxon>Dothideomycetidae</taxon>
        <taxon>Capnodiales</taxon>
        <taxon>Capnodiaceae</taxon>
        <taxon>Polychaeton</taxon>
    </lineage>
</organism>
<dbReference type="Proteomes" id="UP000799441">
    <property type="component" value="Unassembled WGS sequence"/>
</dbReference>
<evidence type="ECO:0000256" key="2">
    <source>
        <dbReference type="RuleBase" id="RU003682"/>
    </source>
</evidence>
<dbReference type="EMBL" id="MU003830">
    <property type="protein sequence ID" value="KAF2718091.1"/>
    <property type="molecule type" value="Genomic_DNA"/>
</dbReference>
<dbReference type="Gene3D" id="2.60.120.330">
    <property type="entry name" value="B-lactam Antibiotic, Isopenicillin N Synthase, Chain"/>
    <property type="match status" value="1"/>
</dbReference>
<keyword evidence="2" id="KW-0560">Oxidoreductase</keyword>
<dbReference type="GO" id="GO:0016491">
    <property type="term" value="F:oxidoreductase activity"/>
    <property type="evidence" value="ECO:0007669"/>
    <property type="project" value="UniProtKB-KW"/>
</dbReference>